<dbReference type="PANTHER" id="PTHR45923:SF20">
    <property type="entry name" value="PROTEIN ROOT HAIR DEFECTIVE 3 HOMOLOG 2"/>
    <property type="match status" value="1"/>
</dbReference>
<feature type="domain" description="Sey1/RHD3-like three-helix bundle" evidence="1">
    <location>
        <begin position="3"/>
        <end position="93"/>
    </location>
</feature>
<gene>
    <name evidence="2" type="ORF">Pyn_09597</name>
</gene>
<evidence type="ECO:0000259" key="1">
    <source>
        <dbReference type="Pfam" id="PF20428"/>
    </source>
</evidence>
<sequence>MLEFDKGCADAVVIQASWDASRVREKLQRDIDAHASSVCSAKLSELNVNYEQQLSASLTGPVKTLLETGGKDTWASIRKLLNRETEVVISEFST</sequence>
<dbReference type="Pfam" id="PF20428">
    <property type="entry name" value="Sey1_3HB"/>
    <property type="match status" value="1"/>
</dbReference>
<dbReference type="InterPro" id="IPR046758">
    <property type="entry name" value="Sey1/RHD3-like_3HB"/>
</dbReference>
<reference evidence="2 3" key="1">
    <citation type="submission" date="2018-02" db="EMBL/GenBank/DDBJ databases">
        <title>Draft genome of wild Prunus yedoensis var. nudiflora.</title>
        <authorList>
            <person name="Baek S."/>
            <person name="Kim J.-H."/>
            <person name="Choi K."/>
            <person name="Kim G.-B."/>
            <person name="Cho A."/>
            <person name="Jang H."/>
            <person name="Shin C.-H."/>
            <person name="Yu H.-J."/>
            <person name="Mun J.-H."/>
        </authorList>
    </citation>
    <scope>NUCLEOTIDE SEQUENCE [LARGE SCALE GENOMIC DNA]</scope>
    <source>
        <strain evidence="3">cv. Jeju island</strain>
        <tissue evidence="2">Leaf</tissue>
    </source>
</reference>
<proteinExistence type="predicted"/>
<dbReference type="InterPro" id="IPR008803">
    <property type="entry name" value="RHD3/Sey1"/>
</dbReference>
<dbReference type="Proteomes" id="UP000250321">
    <property type="component" value="Unassembled WGS sequence"/>
</dbReference>
<dbReference type="STRING" id="2094558.A0A314XSL7"/>
<evidence type="ECO:0000313" key="3">
    <source>
        <dbReference type="Proteomes" id="UP000250321"/>
    </source>
</evidence>
<comment type="caution">
    <text evidence="2">The sequence shown here is derived from an EMBL/GenBank/DDBJ whole genome shotgun (WGS) entry which is preliminary data.</text>
</comment>
<accession>A0A314XSL7</accession>
<dbReference type="GO" id="GO:0003924">
    <property type="term" value="F:GTPase activity"/>
    <property type="evidence" value="ECO:0007669"/>
    <property type="project" value="TreeGrafter"/>
</dbReference>
<dbReference type="EMBL" id="PJQY01001995">
    <property type="protein sequence ID" value="PQP97231.1"/>
    <property type="molecule type" value="Genomic_DNA"/>
</dbReference>
<evidence type="ECO:0000313" key="2">
    <source>
        <dbReference type="EMBL" id="PQP97231.1"/>
    </source>
</evidence>
<keyword evidence="3" id="KW-1185">Reference proteome</keyword>
<dbReference type="OrthoDB" id="1171192at2759"/>
<protein>
    <recommendedName>
        <fullName evidence="1">Sey1/RHD3-like three-helix bundle domain-containing protein</fullName>
    </recommendedName>
</protein>
<dbReference type="GO" id="GO:0005783">
    <property type="term" value="C:endoplasmic reticulum"/>
    <property type="evidence" value="ECO:0007669"/>
    <property type="project" value="TreeGrafter"/>
</dbReference>
<dbReference type="GO" id="GO:0016320">
    <property type="term" value="P:endoplasmic reticulum membrane fusion"/>
    <property type="evidence" value="ECO:0007669"/>
    <property type="project" value="TreeGrafter"/>
</dbReference>
<dbReference type="AlphaFoldDB" id="A0A314XSL7"/>
<dbReference type="PANTHER" id="PTHR45923">
    <property type="entry name" value="PROTEIN SEY1"/>
    <property type="match status" value="1"/>
</dbReference>
<organism evidence="2 3">
    <name type="scientific">Prunus yedoensis var. nudiflora</name>
    <dbReference type="NCBI Taxonomy" id="2094558"/>
    <lineage>
        <taxon>Eukaryota</taxon>
        <taxon>Viridiplantae</taxon>
        <taxon>Streptophyta</taxon>
        <taxon>Embryophyta</taxon>
        <taxon>Tracheophyta</taxon>
        <taxon>Spermatophyta</taxon>
        <taxon>Magnoliopsida</taxon>
        <taxon>eudicotyledons</taxon>
        <taxon>Gunneridae</taxon>
        <taxon>Pentapetalae</taxon>
        <taxon>rosids</taxon>
        <taxon>fabids</taxon>
        <taxon>Rosales</taxon>
        <taxon>Rosaceae</taxon>
        <taxon>Amygdaloideae</taxon>
        <taxon>Amygdaleae</taxon>
        <taxon>Prunus</taxon>
    </lineage>
</organism>
<name>A0A314XSL7_PRUYE</name>